<dbReference type="Proteomes" id="UP001148737">
    <property type="component" value="Unassembled WGS sequence"/>
</dbReference>
<keyword evidence="2" id="KW-1185">Reference proteome</keyword>
<proteinExistence type="predicted"/>
<evidence type="ECO:0000313" key="2">
    <source>
        <dbReference type="Proteomes" id="UP001148737"/>
    </source>
</evidence>
<name>A0ACC1R4I4_9HYPO</name>
<gene>
    <name evidence="1" type="ORF">NLG97_g2331</name>
</gene>
<reference evidence="1" key="1">
    <citation type="submission" date="2022-07" db="EMBL/GenBank/DDBJ databases">
        <title>Genome Sequence of Lecanicillium saksenae.</title>
        <authorList>
            <person name="Buettner E."/>
        </authorList>
    </citation>
    <scope>NUCLEOTIDE SEQUENCE</scope>
    <source>
        <strain evidence="1">VT-O1</strain>
    </source>
</reference>
<protein>
    <submittedName>
        <fullName evidence="1">Uncharacterized protein</fullName>
    </submittedName>
</protein>
<dbReference type="EMBL" id="JANAKD010000154">
    <property type="protein sequence ID" value="KAJ3496882.1"/>
    <property type="molecule type" value="Genomic_DNA"/>
</dbReference>
<organism evidence="1 2">
    <name type="scientific">Lecanicillium saksenae</name>
    <dbReference type="NCBI Taxonomy" id="468837"/>
    <lineage>
        <taxon>Eukaryota</taxon>
        <taxon>Fungi</taxon>
        <taxon>Dikarya</taxon>
        <taxon>Ascomycota</taxon>
        <taxon>Pezizomycotina</taxon>
        <taxon>Sordariomycetes</taxon>
        <taxon>Hypocreomycetidae</taxon>
        <taxon>Hypocreales</taxon>
        <taxon>Cordycipitaceae</taxon>
        <taxon>Lecanicillium</taxon>
    </lineage>
</organism>
<comment type="caution">
    <text evidence="1">The sequence shown here is derived from an EMBL/GenBank/DDBJ whole genome shotgun (WGS) entry which is preliminary data.</text>
</comment>
<sequence>MPRTALLALARQSLRHRQPITPIFHSRLHRRPFSMSSSTQYSSSSSPKDEESAAAAPQKQQQGLPAPGEGTPITLDVSGEGSTVKLSDLGPLVVNVDGTVAPHQQLEGDDGGGARDDGAHGRAAQQAAPRRAQEEEGGAGR</sequence>
<evidence type="ECO:0000313" key="1">
    <source>
        <dbReference type="EMBL" id="KAJ3496882.1"/>
    </source>
</evidence>
<accession>A0ACC1R4I4</accession>